<sequence length="77" mass="7056">MSRINSPNFKGALMLPLWQQSPGGGGGGGGDSGSEGVGGGGSGGGGGGGSRGGGGGDTAQFCSKVSKCAEILGGKLQ</sequence>
<dbReference type="EMBL" id="VSRR010015147">
    <property type="protein sequence ID" value="MPC57864.1"/>
    <property type="molecule type" value="Genomic_DNA"/>
</dbReference>
<comment type="caution">
    <text evidence="2">The sequence shown here is derived from an EMBL/GenBank/DDBJ whole genome shotgun (WGS) entry which is preliminary data.</text>
</comment>
<evidence type="ECO:0000313" key="2">
    <source>
        <dbReference type="EMBL" id="MPC57864.1"/>
    </source>
</evidence>
<reference evidence="2 3" key="1">
    <citation type="submission" date="2019-05" db="EMBL/GenBank/DDBJ databases">
        <title>Another draft genome of Portunus trituberculatus and its Hox gene families provides insights of decapod evolution.</title>
        <authorList>
            <person name="Jeong J.-H."/>
            <person name="Song I."/>
            <person name="Kim S."/>
            <person name="Choi T."/>
            <person name="Kim D."/>
            <person name="Ryu S."/>
            <person name="Kim W."/>
        </authorList>
    </citation>
    <scope>NUCLEOTIDE SEQUENCE [LARGE SCALE GENOMIC DNA]</scope>
    <source>
        <tissue evidence="2">Muscle</tissue>
    </source>
</reference>
<gene>
    <name evidence="2" type="ORF">E2C01_051853</name>
</gene>
<name>A0A5B7GMU5_PORTR</name>
<accession>A0A5B7GMU5</accession>
<feature type="compositionally biased region" description="Gly residues" evidence="1">
    <location>
        <begin position="22"/>
        <end position="56"/>
    </location>
</feature>
<dbReference type="Proteomes" id="UP000324222">
    <property type="component" value="Unassembled WGS sequence"/>
</dbReference>
<organism evidence="2 3">
    <name type="scientific">Portunus trituberculatus</name>
    <name type="common">Swimming crab</name>
    <name type="synonym">Neptunus trituberculatus</name>
    <dbReference type="NCBI Taxonomy" id="210409"/>
    <lineage>
        <taxon>Eukaryota</taxon>
        <taxon>Metazoa</taxon>
        <taxon>Ecdysozoa</taxon>
        <taxon>Arthropoda</taxon>
        <taxon>Crustacea</taxon>
        <taxon>Multicrustacea</taxon>
        <taxon>Malacostraca</taxon>
        <taxon>Eumalacostraca</taxon>
        <taxon>Eucarida</taxon>
        <taxon>Decapoda</taxon>
        <taxon>Pleocyemata</taxon>
        <taxon>Brachyura</taxon>
        <taxon>Eubrachyura</taxon>
        <taxon>Portunoidea</taxon>
        <taxon>Portunidae</taxon>
        <taxon>Portuninae</taxon>
        <taxon>Portunus</taxon>
    </lineage>
</organism>
<keyword evidence="3" id="KW-1185">Reference proteome</keyword>
<dbReference type="AlphaFoldDB" id="A0A5B7GMU5"/>
<evidence type="ECO:0000313" key="3">
    <source>
        <dbReference type="Proteomes" id="UP000324222"/>
    </source>
</evidence>
<protein>
    <submittedName>
        <fullName evidence="2">Uncharacterized protein</fullName>
    </submittedName>
</protein>
<evidence type="ECO:0000256" key="1">
    <source>
        <dbReference type="SAM" id="MobiDB-lite"/>
    </source>
</evidence>
<feature type="region of interest" description="Disordered" evidence="1">
    <location>
        <begin position="1"/>
        <end position="56"/>
    </location>
</feature>
<proteinExistence type="predicted"/>